<dbReference type="EMBL" id="CAMGYJ010000009">
    <property type="protein sequence ID" value="CAI0542366.1"/>
    <property type="molecule type" value="Genomic_DNA"/>
</dbReference>
<name>A0AAV0QBQ4_9ROSI</name>
<evidence type="ECO:0000313" key="2">
    <source>
        <dbReference type="Proteomes" id="UP001154282"/>
    </source>
</evidence>
<gene>
    <name evidence="1" type="ORF">LITE_LOCUS42450</name>
</gene>
<comment type="caution">
    <text evidence="1">The sequence shown here is derived from an EMBL/GenBank/DDBJ whole genome shotgun (WGS) entry which is preliminary data.</text>
</comment>
<keyword evidence="2" id="KW-1185">Reference proteome</keyword>
<evidence type="ECO:0000313" key="1">
    <source>
        <dbReference type="EMBL" id="CAI0542366.1"/>
    </source>
</evidence>
<protein>
    <submittedName>
        <fullName evidence="1">Uncharacterized protein</fullName>
    </submittedName>
</protein>
<proteinExistence type="predicted"/>
<feature type="non-terminal residue" evidence="1">
    <location>
        <position position="1"/>
    </location>
</feature>
<accession>A0AAV0QBQ4</accession>
<dbReference type="AlphaFoldDB" id="A0AAV0QBQ4"/>
<dbReference type="Proteomes" id="UP001154282">
    <property type="component" value="Unassembled WGS sequence"/>
</dbReference>
<organism evidence="1 2">
    <name type="scientific">Linum tenue</name>
    <dbReference type="NCBI Taxonomy" id="586396"/>
    <lineage>
        <taxon>Eukaryota</taxon>
        <taxon>Viridiplantae</taxon>
        <taxon>Streptophyta</taxon>
        <taxon>Embryophyta</taxon>
        <taxon>Tracheophyta</taxon>
        <taxon>Spermatophyta</taxon>
        <taxon>Magnoliopsida</taxon>
        <taxon>eudicotyledons</taxon>
        <taxon>Gunneridae</taxon>
        <taxon>Pentapetalae</taxon>
        <taxon>rosids</taxon>
        <taxon>fabids</taxon>
        <taxon>Malpighiales</taxon>
        <taxon>Linaceae</taxon>
        <taxon>Linum</taxon>
    </lineage>
</organism>
<reference evidence="1" key="1">
    <citation type="submission" date="2022-08" db="EMBL/GenBank/DDBJ databases">
        <authorList>
            <person name="Gutierrez-Valencia J."/>
        </authorList>
    </citation>
    <scope>NUCLEOTIDE SEQUENCE</scope>
</reference>
<sequence>TNLQQCPDPRAGCTERLSDWSKLWGFCRQSGQGRILSKEWEIAFVRNGLGGSKNCR</sequence>